<sequence>MYEQWIIALLIAPLAISLASFACSVTKTRTICTALHVTGLILMFAFSLQVITGVLTQGEISSLGNWIHVDSLSAIFLALISVVGGLAGVYSIAYINREFNEGHIDLKTYCNYYGFLHLFFFTMILSVTTNNLILMWAGIEATTLSSAFLVGTYKQKTSLEAAWKYIIICSVGVAFGLFGTILTFSNGTNLLADPSQAIFWTAVNQQASDLHHGLMYLAFAFILVGFGTKCGLFPMHTWLPDAHSEAPSPVSAVLSAVLLNCAMLVVLRYYILVSKAVGSDYPQTLMLVFGLLSTGVASFFIIMQHDIKRKLAYHSIENMGLISFAFGLGGPVGAFAGLLHTITHSLAKALLFCASGNILLKYRSRDIHEVSGLWRTMPFTAVLFAGGALALGGMPPFGMFTSEFAIAVAGIYAGKTWLIVLCLIFLTIALAGLTTMLLKTVLGKPKEGIEVGELNKSSVVILATYLLLLLFMGIYISEPILQLLTNAVGIVLGQPNVSFGDMLVLPWQSLAQ</sequence>
<feature type="transmembrane region" description="Helical" evidence="8">
    <location>
        <begin position="315"/>
        <end position="336"/>
    </location>
</feature>
<dbReference type="EMBL" id="UFSP01000001">
    <property type="protein sequence ID" value="SSY93089.1"/>
    <property type="molecule type" value="Genomic_DNA"/>
</dbReference>
<feature type="transmembrane region" description="Helical" evidence="8">
    <location>
        <begin position="417"/>
        <end position="438"/>
    </location>
</feature>
<dbReference type="RefSeq" id="WP_005703983.1">
    <property type="nucleotide sequence ID" value="NZ_MAQF01000012.1"/>
</dbReference>
<evidence type="ECO:0000259" key="9">
    <source>
        <dbReference type="Pfam" id="PF00361"/>
    </source>
</evidence>
<accession>A0A336N335</accession>
<dbReference type="InterPro" id="IPR001750">
    <property type="entry name" value="ND/Mrp_TM"/>
</dbReference>
<reference evidence="11 12" key="1">
    <citation type="submission" date="2018-06" db="EMBL/GenBank/DDBJ databases">
        <authorList>
            <consortium name="Pathogen Informatics"/>
            <person name="Doyle S."/>
        </authorList>
    </citation>
    <scope>NUCLEOTIDE SEQUENCE [LARGE SCALE GENOMIC DNA]</scope>
    <source>
        <strain evidence="11 12">NCTC5908</strain>
    </source>
</reference>
<dbReference type="InterPro" id="IPR001516">
    <property type="entry name" value="Proton_antipo_N"/>
</dbReference>
<evidence type="ECO:0000256" key="7">
    <source>
        <dbReference type="RuleBase" id="RU000320"/>
    </source>
</evidence>
<feature type="transmembrane region" description="Helical" evidence="8">
    <location>
        <begin position="37"/>
        <end position="55"/>
    </location>
</feature>
<feature type="transmembrane region" description="Helical" evidence="8">
    <location>
        <begin position="284"/>
        <end position="303"/>
    </location>
</feature>
<dbReference type="GO" id="GO:0005886">
    <property type="term" value="C:plasma membrane"/>
    <property type="evidence" value="ECO:0007669"/>
    <property type="project" value="UniProtKB-SubCell"/>
</dbReference>
<evidence type="ECO:0000256" key="8">
    <source>
        <dbReference type="SAM" id="Phobius"/>
    </source>
</evidence>
<evidence type="ECO:0000313" key="11">
    <source>
        <dbReference type="EMBL" id="SSY93089.1"/>
    </source>
</evidence>
<keyword evidence="4 8" id="KW-1133">Transmembrane helix</keyword>
<feature type="transmembrane region" description="Helical" evidence="8">
    <location>
        <begin position="372"/>
        <end position="397"/>
    </location>
</feature>
<dbReference type="GeneID" id="49636305"/>
<protein>
    <submittedName>
        <fullName evidence="11">Hydrogenase-4 component B</fullName>
        <ecNumber evidence="11">1.-.-.-</ecNumber>
    </submittedName>
</protein>
<evidence type="ECO:0000256" key="1">
    <source>
        <dbReference type="ARBA" id="ARBA00004651"/>
    </source>
</evidence>
<dbReference type="PANTHER" id="PTHR42682">
    <property type="entry name" value="HYDROGENASE-4 COMPONENT F"/>
    <property type="match status" value="1"/>
</dbReference>
<dbReference type="NCBIfam" id="NF005044">
    <property type="entry name" value="PRK06458.1-4"/>
    <property type="match status" value="1"/>
</dbReference>
<dbReference type="EC" id="1.-.-.-" evidence="11"/>
<dbReference type="STRING" id="732.ADJ80_09715"/>
<feature type="transmembrane region" description="Helical" evidence="8">
    <location>
        <begin position="459"/>
        <end position="476"/>
    </location>
</feature>
<evidence type="ECO:0000256" key="3">
    <source>
        <dbReference type="ARBA" id="ARBA00022692"/>
    </source>
</evidence>
<dbReference type="GO" id="GO:0016491">
    <property type="term" value="F:oxidoreductase activity"/>
    <property type="evidence" value="ECO:0007669"/>
    <property type="project" value="UniProtKB-KW"/>
</dbReference>
<evidence type="ECO:0000256" key="5">
    <source>
        <dbReference type="ARBA" id="ARBA00023002"/>
    </source>
</evidence>
<dbReference type="PANTHER" id="PTHR42682:SF5">
    <property type="entry name" value="HYDROGENASE-4 COMPONENT F"/>
    <property type="match status" value="1"/>
</dbReference>
<dbReference type="PRINTS" id="PR01434">
    <property type="entry name" value="NADHDHGNASE5"/>
</dbReference>
<dbReference type="AlphaFoldDB" id="A0A336N335"/>
<feature type="transmembrane region" description="Helical" evidence="8">
    <location>
        <begin position="252"/>
        <end position="272"/>
    </location>
</feature>
<organism evidence="11 12">
    <name type="scientific">Aggregatibacter aphrophilus</name>
    <name type="common">Haemophilus aphrophilus</name>
    <dbReference type="NCBI Taxonomy" id="732"/>
    <lineage>
        <taxon>Bacteria</taxon>
        <taxon>Pseudomonadati</taxon>
        <taxon>Pseudomonadota</taxon>
        <taxon>Gammaproteobacteria</taxon>
        <taxon>Pasteurellales</taxon>
        <taxon>Pasteurellaceae</taxon>
        <taxon>Aggregatibacter</taxon>
    </lineage>
</organism>
<dbReference type="Pfam" id="PF00662">
    <property type="entry name" value="Proton_antipo_N"/>
    <property type="match status" value="1"/>
</dbReference>
<dbReference type="Proteomes" id="UP000253728">
    <property type="component" value="Unassembled WGS sequence"/>
</dbReference>
<evidence type="ECO:0000256" key="2">
    <source>
        <dbReference type="ARBA" id="ARBA00022475"/>
    </source>
</evidence>
<keyword evidence="6 8" id="KW-0472">Membrane</keyword>
<comment type="subcellular location">
    <subcellularLocation>
        <location evidence="1">Cell membrane</location>
        <topology evidence="1">Multi-pass membrane protein</topology>
    </subcellularLocation>
    <subcellularLocation>
        <location evidence="7">Membrane</location>
        <topology evidence="7">Multi-pass membrane protein</topology>
    </subcellularLocation>
</comment>
<proteinExistence type="predicted"/>
<evidence type="ECO:0000313" key="12">
    <source>
        <dbReference type="Proteomes" id="UP000253728"/>
    </source>
</evidence>
<feature type="transmembrane region" description="Helical" evidence="8">
    <location>
        <begin position="213"/>
        <end position="232"/>
    </location>
</feature>
<feature type="transmembrane region" description="Helical" evidence="8">
    <location>
        <begin position="75"/>
        <end position="96"/>
    </location>
</feature>
<evidence type="ECO:0000259" key="10">
    <source>
        <dbReference type="Pfam" id="PF00662"/>
    </source>
</evidence>
<feature type="transmembrane region" description="Helical" evidence="8">
    <location>
        <begin position="165"/>
        <end position="184"/>
    </location>
</feature>
<dbReference type="Pfam" id="PF00361">
    <property type="entry name" value="Proton_antipo_M"/>
    <property type="match status" value="1"/>
</dbReference>
<keyword evidence="3 7" id="KW-0812">Transmembrane</keyword>
<keyword evidence="5 11" id="KW-0560">Oxidoreductase</keyword>
<dbReference type="InterPro" id="IPR052175">
    <property type="entry name" value="ComplexI-like_HydComp"/>
</dbReference>
<evidence type="ECO:0000256" key="6">
    <source>
        <dbReference type="ARBA" id="ARBA00023136"/>
    </source>
</evidence>
<feature type="domain" description="NADH:quinone oxidoreductase/Mrp antiporter transmembrane" evidence="9">
    <location>
        <begin position="130"/>
        <end position="426"/>
    </location>
</feature>
<feature type="domain" description="NADH-Ubiquinone oxidoreductase (complex I) chain 5 N-terminal" evidence="10">
    <location>
        <begin position="67"/>
        <end position="98"/>
    </location>
</feature>
<evidence type="ECO:0000256" key="4">
    <source>
        <dbReference type="ARBA" id="ARBA00022989"/>
    </source>
</evidence>
<feature type="transmembrane region" description="Helical" evidence="8">
    <location>
        <begin position="6"/>
        <end position="25"/>
    </location>
</feature>
<gene>
    <name evidence="11" type="primary">hyfB_1</name>
    <name evidence="11" type="ORF">NCTC5908_00195</name>
</gene>
<keyword evidence="2" id="KW-1003">Cell membrane</keyword>
<name>A0A336N335_AGGAP</name>
<feature type="transmembrane region" description="Helical" evidence="8">
    <location>
        <begin position="108"/>
        <end position="127"/>
    </location>
</feature>